<dbReference type="SUPFAM" id="SSF81383">
    <property type="entry name" value="F-box domain"/>
    <property type="match status" value="1"/>
</dbReference>
<reference evidence="3 4" key="1">
    <citation type="journal article" date="2009" name="Nature">
        <title>The Sorghum bicolor genome and the diversification of grasses.</title>
        <authorList>
            <person name="Paterson A.H."/>
            <person name="Bowers J.E."/>
            <person name="Bruggmann R."/>
            <person name="Dubchak I."/>
            <person name="Grimwood J."/>
            <person name="Gundlach H."/>
            <person name="Haberer G."/>
            <person name="Hellsten U."/>
            <person name="Mitros T."/>
            <person name="Poliakov A."/>
            <person name="Schmutz J."/>
            <person name="Spannagl M."/>
            <person name="Tang H."/>
            <person name="Wang X."/>
            <person name="Wicker T."/>
            <person name="Bharti A.K."/>
            <person name="Chapman J."/>
            <person name="Feltus F.A."/>
            <person name="Gowik U."/>
            <person name="Grigoriev I.V."/>
            <person name="Lyons E."/>
            <person name="Maher C.A."/>
            <person name="Martis M."/>
            <person name="Narechania A."/>
            <person name="Otillar R.P."/>
            <person name="Penning B.W."/>
            <person name="Salamov A.A."/>
            <person name="Wang Y."/>
            <person name="Zhang L."/>
            <person name="Carpita N.C."/>
            <person name="Freeling M."/>
            <person name="Gingle A.R."/>
            <person name="Hash C.T."/>
            <person name="Keller B."/>
            <person name="Klein P."/>
            <person name="Kresovich S."/>
            <person name="McCann M.C."/>
            <person name="Ming R."/>
            <person name="Peterson D.G."/>
            <person name="Mehboob-ur-Rahman"/>
            <person name="Ware D."/>
            <person name="Westhoff P."/>
            <person name="Mayer K.F."/>
            <person name="Messing J."/>
            <person name="Rokhsar D.S."/>
        </authorList>
    </citation>
    <scope>NUCLEOTIDE SEQUENCE [LARGE SCALE GENOMIC DNA]</scope>
    <source>
        <strain evidence="4">cv. BTx623</strain>
    </source>
</reference>
<sequence>MEDTIAEKKPRTAGDRDGDGCNSEPERRLGGRLAERLPEALLVEVLGRLDLDDACSAAASCRSLHAAANVALSALDLSVSFTLKKKEPEVEADTRTGGGQIFQARIKFS</sequence>
<dbReference type="InParanoid" id="A0A1Z5RIT7"/>
<protein>
    <recommendedName>
        <fullName evidence="2">F-box domain-containing protein</fullName>
    </recommendedName>
</protein>
<feature type="domain" description="F-box" evidence="2">
    <location>
        <begin position="35"/>
        <end position="69"/>
    </location>
</feature>
<dbReference type="Gramene" id="OQU83672">
    <property type="protein sequence ID" value="OQU83672"/>
    <property type="gene ID" value="SORBI_3005G157866"/>
</dbReference>
<evidence type="ECO:0000313" key="4">
    <source>
        <dbReference type="Proteomes" id="UP000000768"/>
    </source>
</evidence>
<keyword evidence="4" id="KW-1185">Reference proteome</keyword>
<dbReference type="InterPro" id="IPR036047">
    <property type="entry name" value="F-box-like_dom_sf"/>
</dbReference>
<dbReference type="InterPro" id="IPR001810">
    <property type="entry name" value="F-box_dom"/>
</dbReference>
<name>A0A1Z5RIT7_SORBI</name>
<reference evidence="4" key="2">
    <citation type="journal article" date="2018" name="Plant J.">
        <title>The Sorghum bicolor reference genome: improved assembly, gene annotations, a transcriptome atlas, and signatures of genome organization.</title>
        <authorList>
            <person name="McCormick R.F."/>
            <person name="Truong S.K."/>
            <person name="Sreedasyam A."/>
            <person name="Jenkins J."/>
            <person name="Shu S."/>
            <person name="Sims D."/>
            <person name="Kennedy M."/>
            <person name="Amirebrahimi M."/>
            <person name="Weers B.D."/>
            <person name="McKinley B."/>
            <person name="Mattison A."/>
            <person name="Morishige D.T."/>
            <person name="Grimwood J."/>
            <person name="Schmutz J."/>
            <person name="Mullet J.E."/>
        </authorList>
    </citation>
    <scope>NUCLEOTIDE SEQUENCE [LARGE SCALE GENOMIC DNA]</scope>
    <source>
        <strain evidence="4">cv. BTx623</strain>
    </source>
</reference>
<evidence type="ECO:0000259" key="2">
    <source>
        <dbReference type="Pfam" id="PF12937"/>
    </source>
</evidence>
<dbReference type="Pfam" id="PF12937">
    <property type="entry name" value="F-box-like"/>
    <property type="match status" value="1"/>
</dbReference>
<dbReference type="EMBL" id="CM000764">
    <property type="protein sequence ID" value="OQU83672.1"/>
    <property type="molecule type" value="Genomic_DNA"/>
</dbReference>
<feature type="region of interest" description="Disordered" evidence="1">
    <location>
        <begin position="1"/>
        <end position="31"/>
    </location>
</feature>
<dbReference type="AlphaFoldDB" id="A0A1Z5RIT7"/>
<dbReference type="Proteomes" id="UP000000768">
    <property type="component" value="Chromosome 5"/>
</dbReference>
<gene>
    <name evidence="3" type="ORF">SORBI_3005G157866</name>
</gene>
<accession>A0A1Z5RIT7</accession>
<dbReference type="OMA" id="CNSEPER"/>
<evidence type="ECO:0000313" key="3">
    <source>
        <dbReference type="EMBL" id="OQU83672.1"/>
    </source>
</evidence>
<evidence type="ECO:0000256" key="1">
    <source>
        <dbReference type="SAM" id="MobiDB-lite"/>
    </source>
</evidence>
<organism evidence="3 4">
    <name type="scientific">Sorghum bicolor</name>
    <name type="common">Sorghum</name>
    <name type="synonym">Sorghum vulgare</name>
    <dbReference type="NCBI Taxonomy" id="4558"/>
    <lineage>
        <taxon>Eukaryota</taxon>
        <taxon>Viridiplantae</taxon>
        <taxon>Streptophyta</taxon>
        <taxon>Embryophyta</taxon>
        <taxon>Tracheophyta</taxon>
        <taxon>Spermatophyta</taxon>
        <taxon>Magnoliopsida</taxon>
        <taxon>Liliopsida</taxon>
        <taxon>Poales</taxon>
        <taxon>Poaceae</taxon>
        <taxon>PACMAD clade</taxon>
        <taxon>Panicoideae</taxon>
        <taxon>Andropogonodae</taxon>
        <taxon>Andropogoneae</taxon>
        <taxon>Sorghinae</taxon>
        <taxon>Sorghum</taxon>
    </lineage>
</organism>
<dbReference type="STRING" id="4558.A0A1Z5RIT7"/>
<proteinExistence type="predicted"/>
<dbReference type="CDD" id="cd09917">
    <property type="entry name" value="F-box_SF"/>
    <property type="match status" value="1"/>
</dbReference>